<dbReference type="OrthoDB" id="3825276at2"/>
<sequence>MTDTETRLRDYLQTQAATVPDSAQGPGLEPATRRRNWPALAAAATIALVLAVGVSLVTRLSGNAPEPAEPVPTTAPTIPYTVGATLHDGDQRVRIPKGIDGFFFGRVHGGWLGMSLPEPGQFQAGVLNANGTFRLIGPQRSGGTTLSPDRKQVAVMHYRTATEGDIVIVDIASGKAVSTTPLSYQPTLLGWNRSGLWMANETATTNELLVWPQPGSGRPEHLDAAGFEGALSAPPDTDAIVLTTKTGNDRCLKAAVLRDGALKVLRQYCDADANTLYPVMSPDGRKIVNSRGKVVFDVRSGKTAKLQLPAGDEVTDFPQPQFEDANRLILLSAPPRKPPALYRCDVRSGECAVLQKNATGMTLQMP</sequence>
<feature type="transmembrane region" description="Helical" evidence="1">
    <location>
        <begin position="37"/>
        <end position="57"/>
    </location>
</feature>
<dbReference type="Proteomes" id="UP000316298">
    <property type="component" value="Unassembled WGS sequence"/>
</dbReference>
<dbReference type="Gene3D" id="2.120.10.30">
    <property type="entry name" value="TolB, C-terminal domain"/>
    <property type="match status" value="1"/>
</dbReference>
<accession>A0A542EB12</accession>
<dbReference type="EMBL" id="VFMM01000002">
    <property type="protein sequence ID" value="TQJ12499.1"/>
    <property type="molecule type" value="Genomic_DNA"/>
</dbReference>
<keyword evidence="1" id="KW-1133">Transmembrane helix</keyword>
<evidence type="ECO:0000313" key="3">
    <source>
        <dbReference type="Proteomes" id="UP000316298"/>
    </source>
</evidence>
<keyword evidence="1" id="KW-0472">Membrane</keyword>
<name>A0A542EB12_9ACTN</name>
<reference evidence="2 3" key="1">
    <citation type="submission" date="2019-06" db="EMBL/GenBank/DDBJ databases">
        <title>Sequencing the genomes of 1000 actinobacteria strains.</title>
        <authorList>
            <person name="Klenk H.-P."/>
        </authorList>
    </citation>
    <scope>NUCLEOTIDE SEQUENCE [LARGE SCALE GENOMIC DNA]</scope>
    <source>
        <strain evidence="2 3">DSM 17305</strain>
    </source>
</reference>
<organism evidence="2 3">
    <name type="scientific">Kribbella jejuensis</name>
    <dbReference type="NCBI Taxonomy" id="236068"/>
    <lineage>
        <taxon>Bacteria</taxon>
        <taxon>Bacillati</taxon>
        <taxon>Actinomycetota</taxon>
        <taxon>Actinomycetes</taxon>
        <taxon>Propionibacteriales</taxon>
        <taxon>Kribbellaceae</taxon>
        <taxon>Kribbella</taxon>
    </lineage>
</organism>
<dbReference type="AlphaFoldDB" id="A0A542EB12"/>
<evidence type="ECO:0000313" key="2">
    <source>
        <dbReference type="EMBL" id="TQJ12499.1"/>
    </source>
</evidence>
<dbReference type="InterPro" id="IPR011042">
    <property type="entry name" value="6-blade_b-propeller_TolB-like"/>
</dbReference>
<protein>
    <submittedName>
        <fullName evidence="2">Intein</fullName>
    </submittedName>
</protein>
<gene>
    <name evidence="2" type="ORF">FB475_5445</name>
</gene>
<keyword evidence="3" id="KW-1185">Reference proteome</keyword>
<comment type="caution">
    <text evidence="2">The sequence shown here is derived from an EMBL/GenBank/DDBJ whole genome shotgun (WGS) entry which is preliminary data.</text>
</comment>
<proteinExistence type="predicted"/>
<evidence type="ECO:0000256" key="1">
    <source>
        <dbReference type="SAM" id="Phobius"/>
    </source>
</evidence>
<dbReference type="RefSeq" id="WP_141859327.1">
    <property type="nucleotide sequence ID" value="NZ_BAAAKA010000007.1"/>
</dbReference>
<dbReference type="SUPFAM" id="SSF82171">
    <property type="entry name" value="DPP6 N-terminal domain-like"/>
    <property type="match status" value="1"/>
</dbReference>
<keyword evidence="1" id="KW-0812">Transmembrane</keyword>